<reference evidence="2" key="2">
    <citation type="journal article" date="2022" name="Microb. Genom.">
        <title>A chromosome-scale genome assembly of the tomato pathogen Cladosporium fulvum reveals a compartmentalized genome architecture and the presence of a dispensable chromosome.</title>
        <authorList>
            <person name="Zaccaron A.Z."/>
            <person name="Chen L.H."/>
            <person name="Samaras A."/>
            <person name="Stergiopoulos I."/>
        </authorList>
    </citation>
    <scope>NUCLEOTIDE SEQUENCE</scope>
    <source>
        <strain evidence="2">Race5_Kim</strain>
    </source>
</reference>
<gene>
    <name evidence="2" type="ORF">CLAFUR5_00098</name>
</gene>
<organism evidence="2 3">
    <name type="scientific">Passalora fulva</name>
    <name type="common">Tomato leaf mold</name>
    <name type="synonym">Cladosporium fulvum</name>
    <dbReference type="NCBI Taxonomy" id="5499"/>
    <lineage>
        <taxon>Eukaryota</taxon>
        <taxon>Fungi</taxon>
        <taxon>Dikarya</taxon>
        <taxon>Ascomycota</taxon>
        <taxon>Pezizomycotina</taxon>
        <taxon>Dothideomycetes</taxon>
        <taxon>Dothideomycetidae</taxon>
        <taxon>Mycosphaerellales</taxon>
        <taxon>Mycosphaerellaceae</taxon>
        <taxon>Fulvia</taxon>
    </lineage>
</organism>
<accession>A0A9Q8P456</accession>
<dbReference type="RefSeq" id="XP_047756832.1">
    <property type="nucleotide sequence ID" value="XM_047899246.1"/>
</dbReference>
<proteinExistence type="predicted"/>
<reference evidence="2" key="1">
    <citation type="submission" date="2021-12" db="EMBL/GenBank/DDBJ databases">
        <authorList>
            <person name="Zaccaron A."/>
            <person name="Stergiopoulos I."/>
        </authorList>
    </citation>
    <scope>NUCLEOTIDE SEQUENCE</scope>
    <source>
        <strain evidence="2">Race5_Kim</strain>
    </source>
</reference>
<dbReference type="Proteomes" id="UP000756132">
    <property type="component" value="Chromosome 1"/>
</dbReference>
<evidence type="ECO:0000313" key="3">
    <source>
        <dbReference type="Proteomes" id="UP000756132"/>
    </source>
</evidence>
<evidence type="ECO:0000256" key="1">
    <source>
        <dbReference type="SAM" id="MobiDB-lite"/>
    </source>
</evidence>
<dbReference type="EMBL" id="CP090163">
    <property type="protein sequence ID" value="UJO12466.1"/>
    <property type="molecule type" value="Genomic_DNA"/>
</dbReference>
<dbReference type="KEGG" id="ffu:CLAFUR5_00098"/>
<keyword evidence="3" id="KW-1185">Reference proteome</keyword>
<protein>
    <submittedName>
        <fullName evidence="2">Uncharacterized protein</fullName>
    </submittedName>
</protein>
<evidence type="ECO:0000313" key="2">
    <source>
        <dbReference type="EMBL" id="UJO12466.1"/>
    </source>
</evidence>
<feature type="compositionally biased region" description="Basic and acidic residues" evidence="1">
    <location>
        <begin position="87"/>
        <end position="97"/>
    </location>
</feature>
<feature type="region of interest" description="Disordered" evidence="1">
    <location>
        <begin position="63"/>
        <end position="101"/>
    </location>
</feature>
<dbReference type="GeneID" id="71979976"/>
<sequence>MLSISQLVDEQAVISRRRVELHARLQKVYEDMRPGQVVVFEMLREILFRDHGDIAAMGITADPEDAHASGPAVSEPVSLEDHEPDDEVHRDTGESPTKDQQTLLSDLDIFWNELNDAEERLENRDEYFYRLKADRVRRKEAGLPIETPSEVDFVELQTTQRMTRRVIQAE</sequence>
<name>A0A9Q8P456_PASFU</name>
<dbReference type="AlphaFoldDB" id="A0A9Q8P456"/>